<dbReference type="PANTHER" id="PTHR12442">
    <property type="entry name" value="DYNEIN INTERMEDIATE CHAIN"/>
    <property type="match status" value="1"/>
</dbReference>
<keyword evidence="1" id="KW-0963">Cytoplasm</keyword>
<dbReference type="Proteomes" id="UP000887572">
    <property type="component" value="Unplaced"/>
</dbReference>
<keyword evidence="3" id="KW-0677">Repeat</keyword>
<feature type="compositionally biased region" description="Basic and acidic residues" evidence="4">
    <location>
        <begin position="88"/>
        <end position="101"/>
    </location>
</feature>
<dbReference type="GO" id="GO:0045503">
    <property type="term" value="F:dynein light chain binding"/>
    <property type="evidence" value="ECO:0007669"/>
    <property type="project" value="TreeGrafter"/>
</dbReference>
<dbReference type="GO" id="GO:0005868">
    <property type="term" value="C:cytoplasmic dynein complex"/>
    <property type="evidence" value="ECO:0007669"/>
    <property type="project" value="TreeGrafter"/>
</dbReference>
<sequence length="805" mass="90053">MSDLRRRSEINPKSSKDKRPTVGSEKDQSRDKRSKETIKEKDKRTKTSSKTEKVKEAGGEKKKKEANNGEKRGSNKIAELPQQKMQQKRVEEEEEQQQHYEEDFEQYESDFDEDMEEAQNEHHQQIAKTVKNEAAVVDEEHEEEDPAKSSVLLRRIAEGKLRAKKTADAGGAALIVRREVNFVGENGAVQTEQLGTERWSSEMFLPQLAGEEHEAGITAKAAHLKDFFMELAGKREGRAQACTQMPEAGLAVATQTERTESDSKSTQQTLWTDESVFSNSNGQQRHSEEEGGKNGQNWQQRRRLNTFLKAVEHLVSGIGALADTSPDKSILQHNSNLEFSSRFSTFSLSNSALFKGIKWLYPGLIQDPHTISVAIFVPKSDDVRLNRKSFVAEFPLESPEIHPLRLLRCEQEVVAFRYSSDNFSAAFAGLKDGSVVAWDLHAEERPFASLVDAGGGSSASPSVSKGPFVLVPCFDTAFSSLIDAKNDESRQMATSKYRPPIRWPTDDVEMPSSIVALEVLSDEVKAPGVLAQLVTLYETGTVRWWTALDNPPNLQQPFQWPPDAAAGDLDGSYVTREGGGQIKLVQLFTTRCFGGRKKIGEFCTCMAFLPPMATNLSNRQNSKVLVGSSAGRIVSVGRGENECVHYSSGGIDRGTEPEEITGIRTCPLKPNIFAIITSRRLLFYDQNIRSPILIHSLSNRILSPTLFEWSPSNRACTPFFTVHDGELLTLWNYKKDTKRLQSVECDLKREINAKIRATLTWTDQMDSSFVAFLLSDDQVQIHCLERTNSTDAMQFIETLKVENSV</sequence>
<dbReference type="AlphaFoldDB" id="A0A914HUA9"/>
<evidence type="ECO:0000256" key="2">
    <source>
        <dbReference type="ARBA" id="ARBA00022574"/>
    </source>
</evidence>
<feature type="region of interest" description="Disordered" evidence="4">
    <location>
        <begin position="251"/>
        <end position="299"/>
    </location>
</feature>
<dbReference type="GO" id="GO:0010970">
    <property type="term" value="P:transport along microtubule"/>
    <property type="evidence" value="ECO:0007669"/>
    <property type="project" value="TreeGrafter"/>
</dbReference>
<dbReference type="SUPFAM" id="SSF50978">
    <property type="entry name" value="WD40 repeat-like"/>
    <property type="match status" value="1"/>
</dbReference>
<keyword evidence="2" id="KW-0853">WD repeat</keyword>
<feature type="region of interest" description="Disordered" evidence="4">
    <location>
        <begin position="1"/>
        <end position="106"/>
    </location>
</feature>
<feature type="compositionally biased region" description="Basic and acidic residues" evidence="4">
    <location>
        <begin position="1"/>
        <end position="73"/>
    </location>
</feature>
<evidence type="ECO:0000313" key="5">
    <source>
        <dbReference type="Proteomes" id="UP000887572"/>
    </source>
</evidence>
<feature type="compositionally biased region" description="Polar residues" evidence="4">
    <location>
        <begin position="264"/>
        <end position="284"/>
    </location>
</feature>
<evidence type="ECO:0000256" key="3">
    <source>
        <dbReference type="ARBA" id="ARBA00022737"/>
    </source>
</evidence>
<name>A0A914HUA9_GLORO</name>
<accession>A0A914HUA9</accession>
<reference evidence="6" key="1">
    <citation type="submission" date="2022-11" db="UniProtKB">
        <authorList>
            <consortium name="WormBaseParasite"/>
        </authorList>
    </citation>
    <scope>IDENTIFICATION</scope>
</reference>
<proteinExistence type="predicted"/>
<evidence type="ECO:0000256" key="4">
    <source>
        <dbReference type="SAM" id="MobiDB-lite"/>
    </source>
</evidence>
<dbReference type="GO" id="GO:0045504">
    <property type="term" value="F:dynein heavy chain binding"/>
    <property type="evidence" value="ECO:0007669"/>
    <property type="project" value="TreeGrafter"/>
</dbReference>
<protein>
    <submittedName>
        <fullName evidence="6">Uncharacterized protein</fullName>
    </submittedName>
</protein>
<dbReference type="PANTHER" id="PTHR12442:SF45">
    <property type="entry name" value="WD REPEAT PROTEIN"/>
    <property type="match status" value="1"/>
</dbReference>
<evidence type="ECO:0000256" key="1">
    <source>
        <dbReference type="ARBA" id="ARBA00022490"/>
    </source>
</evidence>
<dbReference type="InterPro" id="IPR036322">
    <property type="entry name" value="WD40_repeat_dom_sf"/>
</dbReference>
<dbReference type="InterPro" id="IPR050687">
    <property type="entry name" value="Dynein_IC"/>
</dbReference>
<keyword evidence="5" id="KW-1185">Reference proteome</keyword>
<organism evidence="5 6">
    <name type="scientific">Globodera rostochiensis</name>
    <name type="common">Golden nematode worm</name>
    <name type="synonym">Heterodera rostochiensis</name>
    <dbReference type="NCBI Taxonomy" id="31243"/>
    <lineage>
        <taxon>Eukaryota</taxon>
        <taxon>Metazoa</taxon>
        <taxon>Ecdysozoa</taxon>
        <taxon>Nematoda</taxon>
        <taxon>Chromadorea</taxon>
        <taxon>Rhabditida</taxon>
        <taxon>Tylenchina</taxon>
        <taxon>Tylenchomorpha</taxon>
        <taxon>Tylenchoidea</taxon>
        <taxon>Heteroderidae</taxon>
        <taxon>Heteroderinae</taxon>
        <taxon>Globodera</taxon>
    </lineage>
</organism>
<evidence type="ECO:0000313" key="6">
    <source>
        <dbReference type="WBParaSite" id="Gr19_v10_g4259.t1"/>
    </source>
</evidence>
<dbReference type="WBParaSite" id="Gr19_v10_g4259.t1">
    <property type="protein sequence ID" value="Gr19_v10_g4259.t1"/>
    <property type="gene ID" value="Gr19_v10_g4259"/>
</dbReference>